<comment type="caution">
    <text evidence="4">The sequence shown here is derived from an EMBL/GenBank/DDBJ whole genome shotgun (WGS) entry which is preliminary data.</text>
</comment>
<feature type="region of interest" description="Disordered" evidence="2">
    <location>
        <begin position="1374"/>
        <end position="1462"/>
    </location>
</feature>
<organism evidence="4 5">
    <name type="scientific">Tegillarca granosa</name>
    <name type="common">Malaysian cockle</name>
    <name type="synonym">Anadara granosa</name>
    <dbReference type="NCBI Taxonomy" id="220873"/>
    <lineage>
        <taxon>Eukaryota</taxon>
        <taxon>Metazoa</taxon>
        <taxon>Spiralia</taxon>
        <taxon>Lophotrochozoa</taxon>
        <taxon>Mollusca</taxon>
        <taxon>Bivalvia</taxon>
        <taxon>Autobranchia</taxon>
        <taxon>Pteriomorphia</taxon>
        <taxon>Arcoida</taxon>
        <taxon>Arcoidea</taxon>
        <taxon>Arcidae</taxon>
        <taxon>Tegillarca</taxon>
    </lineage>
</organism>
<feature type="compositionally biased region" description="Basic and acidic residues" evidence="2">
    <location>
        <begin position="492"/>
        <end position="509"/>
    </location>
</feature>
<keyword evidence="5" id="KW-1185">Reference proteome</keyword>
<dbReference type="InterPro" id="IPR059215">
    <property type="entry name" value="BRCT2_TopBP1-like"/>
</dbReference>
<dbReference type="CDD" id="cd17737">
    <property type="entry name" value="BRCT_TopBP1_rpt1"/>
    <property type="match status" value="1"/>
</dbReference>
<feature type="compositionally biased region" description="Basic and acidic residues" evidence="2">
    <location>
        <begin position="1017"/>
        <end position="1038"/>
    </location>
</feature>
<dbReference type="CDD" id="cd17749">
    <property type="entry name" value="BRCT_TopBP1_rpt4"/>
    <property type="match status" value="1"/>
</dbReference>
<evidence type="ECO:0000313" key="5">
    <source>
        <dbReference type="Proteomes" id="UP001217089"/>
    </source>
</evidence>
<dbReference type="Gene3D" id="3.40.50.10190">
    <property type="entry name" value="BRCT domain"/>
    <property type="match status" value="10"/>
</dbReference>
<feature type="domain" description="BRCT" evidence="3">
    <location>
        <begin position="199"/>
        <end position="284"/>
    </location>
</feature>
<dbReference type="Pfam" id="PF00533">
    <property type="entry name" value="BRCT"/>
    <property type="match status" value="4"/>
</dbReference>
<accession>A0ABQ9EQQ3</accession>
<feature type="domain" description="BRCT" evidence="3">
    <location>
        <begin position="569"/>
        <end position="659"/>
    </location>
</feature>
<evidence type="ECO:0000256" key="2">
    <source>
        <dbReference type="SAM" id="MobiDB-lite"/>
    </source>
</evidence>
<evidence type="ECO:0000259" key="3">
    <source>
        <dbReference type="PROSITE" id="PS50172"/>
    </source>
</evidence>
<feature type="region of interest" description="Disordered" evidence="2">
    <location>
        <begin position="970"/>
        <end position="1038"/>
    </location>
</feature>
<dbReference type="CDD" id="cd17727">
    <property type="entry name" value="BRCT_TopBP1_rpt6"/>
    <property type="match status" value="1"/>
</dbReference>
<gene>
    <name evidence="4" type="ORF">KUTeg_015637</name>
</gene>
<feature type="region of interest" description="Disordered" evidence="2">
    <location>
        <begin position="523"/>
        <end position="553"/>
    </location>
</feature>
<dbReference type="InterPro" id="IPR044737">
    <property type="entry name" value="TopBP1_BRCT_1"/>
</dbReference>
<feature type="region of interest" description="Disordered" evidence="2">
    <location>
        <begin position="292"/>
        <end position="311"/>
    </location>
</feature>
<feature type="compositionally biased region" description="Polar residues" evidence="2">
    <location>
        <begin position="1399"/>
        <end position="1413"/>
    </location>
</feature>
<feature type="domain" description="BRCT" evidence="3">
    <location>
        <begin position="1574"/>
        <end position="1658"/>
    </location>
</feature>
<dbReference type="CDD" id="cd18434">
    <property type="entry name" value="BRCT_TopBP1_rpt5"/>
    <property type="match status" value="1"/>
</dbReference>
<proteinExistence type="predicted"/>
<feature type="compositionally biased region" description="Basic and acidic residues" evidence="2">
    <location>
        <begin position="1419"/>
        <end position="1431"/>
    </location>
</feature>
<protein>
    <recommendedName>
        <fullName evidence="3">BRCT domain-containing protein</fullName>
    </recommendedName>
</protein>
<feature type="compositionally biased region" description="Basic and acidic residues" evidence="2">
    <location>
        <begin position="670"/>
        <end position="698"/>
    </location>
</feature>
<dbReference type="Pfam" id="PF12738">
    <property type="entry name" value="PTCB-BRCT"/>
    <property type="match status" value="3"/>
</dbReference>
<sequence>MTEKEFNIWCVRKRKEDDNDVTESMHYAKKVLKEEGFNPQWITENECMKVKKKEKNGVYLFDPFEGQTFEHIQEVGCRIFGPQCIISSLQFKLEIPKRSTPVYNLAMKDLTVCCTSMDKTIRDELHKKVEMMGGVVSKDFTEHVTHLVAGEVGSKKYQVAGSLGKQIMSPKWIEMVWEKSQDGHIHGTDSQFHDYRCLVFMGLVITVSGLDSEERAQVKKLAESEGGKYTGEMKANECTHLIINKPKGSKYEYAKKWGVRIVKSDWLYDSIEKGFCLEENKYELKESTSDMDVTEVKTSTPEKHPAPDRGRSLADISCISNVSMMNVNETAAPTDMTRKSLGDVTRKSLNDVTRKSLGDITRKSVDEADETVNQIDLSKQTSDLFLDGCKIYLSGFRGSVLEKLRKVINAGGGTRLNQLNENVTHVIMGEKIDKDIQILKTASFRPHVVSSVWIAECYKQGKTVDEEPFYCFELPALDSGSPKLKSKKTEKRKTSEKEKEVVPDKQKVDIDNDEMEILSQYMLQPDQENRNNEDDDLTQDPDETYLPGVTQKTLNDEESVNQIDMSKQLSDLFLDGCKIYLSGFQGQVLEKLCKVINAGGGTRLNQLNENVTHVIMGEKIDKDIQILKTASFRPFVVNTAWIADCYKQGTTVDEKQFSCLELPAVESVSDNEKSRKMEDKKTSENETSPEKQKFEKMDGTSADVTVDDGRMFSKKVFMFFGFDEEPVNELTEYVTERGGLVIDEKDRRIPDYGIVPIDGYPVTRTVGEIATSAWLQMCLEQEKLLDISSNPLFTPIDITMETECLKDCVLCISGYSGTEHDCLMHIAETLGAICQVYFARTQSKGLLPNTHLILKEAGGSKYEAAKKWGIPALSKNWLLKCAKTGRRESESEYEIDRKEVSMETDDLNQDNYDVSIKTVEQNNLPNTSLNKSVKNLNSSHKDHEQREIIKDKSASNHDSTLNACEQMELSEFESSRNSRNLSKNEQEVNKNKLVTRLSDRKKDNSINIETSSVQNSDGRKPSLEETETKISKLQESQKENCIQQREDLTGKLQHSRLVEIRNELRSATPKNQSLHNASMSTPSPSKCLDVNQPFIPKFDISEAMQLLETPESQRKQRKLSRRKSSLSLEDYFTKHLEIGLKNIENYVPPSQEDGRVMEGDEDRPLDGVVIAVSKKLSSQQAEFNDIVAALGGDYIWTYDKSCTHFIFKGRANDTSKEFKLAKSDKKCIVSPYWIQMCKEQNARVDEALFPHHYNPNLNLSNVVSSKKSETPLRNSRRTARTPARTPAKPARVTSSKEPVETETNTEPAVTDKVTESDVTESYAHVSETKAAEEKITSTDQNEENKQEEQPQEVGQTIEMQEALSKHLENVMAMSKEKMDSQSSRAKKSRRKSKRLDSSGQFNESGETSGSGDRSSARTRRSEQDDLKESGSRRSTRSSVKGAESHHSGSEASQSVQVIWDDPTGRLERERLAHKLERACSPTQEVMSNYDEFLMENKPEFSDVEDEAVLNIPDPAVQSEEVKENKSIEERVTTPEAPSIAFPMPKQSTKLEQPELINLDEASREQTEKQPQKPPPVFIFSGLLPQEKDNYAALVEELGGKSSDAQYYDPTCTHLVIGSITRSEKFLASVAAGKWVLHKSYFEACRQENTFVQEDFYEWGGQGTMSLLSNQNPSVAKLAAAAHRWRLHIQEETLSQGSCSGAFNSWKVLLCAGENKEANFRRLLEAGGATVLNIKPPFPANLSCTHALLDLNKVKLTTEDLINLISAGILCLKPEFISAHLTEDPDKLDHRQYCPAEATELLSKMSDNSRERKRKTSSPLPAADTSTKRLRKK</sequence>
<reference evidence="4 5" key="1">
    <citation type="submission" date="2022-12" db="EMBL/GenBank/DDBJ databases">
        <title>Chromosome-level genome of Tegillarca granosa.</title>
        <authorList>
            <person name="Kim J."/>
        </authorList>
    </citation>
    <scope>NUCLEOTIDE SEQUENCE [LARGE SCALE GENOMIC DNA]</scope>
    <source>
        <strain evidence="4">Teg-2019</strain>
        <tissue evidence="4">Adductor muscle</tissue>
    </source>
</reference>
<feature type="compositionally biased region" description="Low complexity" evidence="2">
    <location>
        <begin position="926"/>
        <end position="938"/>
    </location>
</feature>
<feature type="region of interest" description="Disordered" evidence="2">
    <location>
        <begin position="482"/>
        <end position="509"/>
    </location>
</feature>
<dbReference type="Proteomes" id="UP001217089">
    <property type="component" value="Unassembled WGS sequence"/>
</dbReference>
<feature type="domain" description="BRCT" evidence="3">
    <location>
        <begin position="800"/>
        <end position="895"/>
    </location>
</feature>
<dbReference type="CDD" id="cd17718">
    <property type="entry name" value="BRCT_TopBP1_rpt3"/>
    <property type="match status" value="2"/>
</dbReference>
<feature type="domain" description="BRCT" evidence="3">
    <location>
        <begin position="1160"/>
        <end position="1251"/>
    </location>
</feature>
<feature type="compositionally biased region" description="Low complexity" evidence="2">
    <location>
        <begin position="1280"/>
        <end position="1291"/>
    </location>
</feature>
<feature type="region of interest" description="Disordered" evidence="2">
    <location>
        <begin position="1518"/>
        <end position="1550"/>
    </location>
</feature>
<feature type="region of interest" description="Disordered" evidence="2">
    <location>
        <begin position="1801"/>
        <end position="1832"/>
    </location>
</feature>
<dbReference type="CDD" id="cd17731">
    <property type="entry name" value="BRCT_TopBP1_rpt2_like"/>
    <property type="match status" value="1"/>
</dbReference>
<feature type="compositionally biased region" description="Basic residues" evidence="2">
    <location>
        <begin position="1384"/>
        <end position="1393"/>
    </location>
</feature>
<dbReference type="InterPro" id="IPR001357">
    <property type="entry name" value="BRCT_dom"/>
</dbReference>
<dbReference type="PROSITE" id="PS50172">
    <property type="entry name" value="BRCT"/>
    <property type="match status" value="8"/>
</dbReference>
<dbReference type="Pfam" id="PF21298">
    <property type="entry name" value="TopBP1_BRCT0"/>
    <property type="match status" value="1"/>
</dbReference>
<dbReference type="InterPro" id="IPR036420">
    <property type="entry name" value="BRCT_dom_sf"/>
</dbReference>
<feature type="compositionally biased region" description="Basic and acidic residues" evidence="2">
    <location>
        <begin position="300"/>
        <end position="311"/>
    </location>
</feature>
<feature type="compositionally biased region" description="Basic and acidic residues" evidence="2">
    <location>
        <begin position="1326"/>
        <end position="1348"/>
    </location>
</feature>
<feature type="region of interest" description="Disordered" evidence="2">
    <location>
        <begin position="925"/>
        <end position="958"/>
    </location>
</feature>
<evidence type="ECO:0000256" key="1">
    <source>
        <dbReference type="ARBA" id="ARBA00022737"/>
    </source>
</evidence>
<feature type="domain" description="BRCT" evidence="3">
    <location>
        <begin position="381"/>
        <end position="471"/>
    </location>
</feature>
<feature type="compositionally biased region" description="Basic and acidic residues" evidence="2">
    <location>
        <begin position="939"/>
        <end position="955"/>
    </location>
</feature>
<evidence type="ECO:0000313" key="4">
    <source>
        <dbReference type="EMBL" id="KAJ8307553.1"/>
    </source>
</evidence>
<dbReference type="SMART" id="SM00292">
    <property type="entry name" value="BRCT"/>
    <property type="match status" value="9"/>
</dbReference>
<dbReference type="CDD" id="cd17728">
    <property type="entry name" value="BRCT_TopBP1_rpt8"/>
    <property type="match status" value="1"/>
</dbReference>
<feature type="region of interest" description="Disordered" evidence="2">
    <location>
        <begin position="670"/>
        <end position="699"/>
    </location>
</feature>
<feature type="compositionally biased region" description="Acidic residues" evidence="2">
    <location>
        <begin position="533"/>
        <end position="543"/>
    </location>
</feature>
<feature type="compositionally biased region" description="Polar residues" evidence="2">
    <location>
        <begin position="1292"/>
        <end position="1307"/>
    </location>
</feature>
<dbReference type="InterPro" id="IPR049936">
    <property type="entry name" value="TopBP1_BRCT_8"/>
</dbReference>
<dbReference type="SUPFAM" id="SSF52113">
    <property type="entry name" value="BRCT domain"/>
    <property type="match status" value="7"/>
</dbReference>
<dbReference type="PANTHER" id="PTHR13561:SF20">
    <property type="entry name" value="DNA TOPOISOMERASE 2-BINDING PROTEIN 1"/>
    <property type="match status" value="1"/>
</dbReference>
<feature type="compositionally biased region" description="Low complexity" evidence="2">
    <location>
        <begin position="1255"/>
        <end position="1265"/>
    </location>
</feature>
<feature type="domain" description="BRCT" evidence="3">
    <location>
        <begin position="707"/>
        <end position="792"/>
    </location>
</feature>
<dbReference type="InterPro" id="IPR049542">
    <property type="entry name" value="TopBP1-like_BRCT0"/>
</dbReference>
<feature type="region of interest" description="Disordered" evidence="2">
    <location>
        <begin position="1255"/>
        <end position="1355"/>
    </location>
</feature>
<dbReference type="EMBL" id="JARBDR010000793">
    <property type="protein sequence ID" value="KAJ8307553.1"/>
    <property type="molecule type" value="Genomic_DNA"/>
</dbReference>
<feature type="compositionally biased region" description="Basic and acidic residues" evidence="2">
    <location>
        <begin position="1519"/>
        <end position="1532"/>
    </location>
</feature>
<feature type="domain" description="BRCT" evidence="3">
    <location>
        <begin position="102"/>
        <end position="173"/>
    </location>
</feature>
<dbReference type="CDD" id="cd17738">
    <property type="entry name" value="BRCT_TopBP1_rpt7"/>
    <property type="match status" value="1"/>
</dbReference>
<name>A0ABQ9EQQ3_TEGGR</name>
<keyword evidence="1" id="KW-0677">Repeat</keyword>
<dbReference type="PANTHER" id="PTHR13561">
    <property type="entry name" value="DNA REPLICATION REGULATOR DPB11-RELATED"/>
    <property type="match status" value="1"/>
</dbReference>
<feature type="compositionally biased region" description="Polar residues" evidence="2">
    <location>
        <begin position="1005"/>
        <end position="1016"/>
    </location>
</feature>